<feature type="region of interest" description="Disordered" evidence="5">
    <location>
        <begin position="1"/>
        <end position="29"/>
    </location>
</feature>
<evidence type="ECO:0000256" key="2">
    <source>
        <dbReference type="ARBA" id="ARBA00023125"/>
    </source>
</evidence>
<feature type="compositionally biased region" description="Basic and acidic residues" evidence="5">
    <location>
        <begin position="1"/>
        <end position="10"/>
    </location>
</feature>
<dbReference type="Gene3D" id="3.10.50.30">
    <property type="entry name" value="Transcription elongation factor, GreA/GreB, C-terminal domain"/>
    <property type="match status" value="1"/>
</dbReference>
<dbReference type="GO" id="GO:0006354">
    <property type="term" value="P:DNA-templated transcription elongation"/>
    <property type="evidence" value="ECO:0007669"/>
    <property type="project" value="TreeGrafter"/>
</dbReference>
<dbReference type="InterPro" id="IPR023459">
    <property type="entry name" value="Tscrpt_elong_fac_GreA/B_fam"/>
</dbReference>
<dbReference type="InterPro" id="IPR028624">
    <property type="entry name" value="Tscrpt_elong_fac_GreA/B"/>
</dbReference>
<evidence type="ECO:0000256" key="4">
    <source>
        <dbReference type="HAMAP-Rule" id="MF_00930"/>
    </source>
</evidence>
<keyword evidence="3 4" id="KW-0804">Transcription</keyword>
<gene>
    <name evidence="4" type="primary">greB</name>
    <name evidence="8" type="ORF">SAMN05192542_11517</name>
</gene>
<protein>
    <recommendedName>
        <fullName evidence="4">Transcription elongation factor GreB</fullName>
    </recommendedName>
    <alternativeName>
        <fullName evidence="4">Transcript cleavage factor GreB</fullName>
    </alternativeName>
</protein>
<evidence type="ECO:0000256" key="5">
    <source>
        <dbReference type="SAM" id="MobiDB-lite"/>
    </source>
</evidence>
<dbReference type="FunFam" id="1.10.287.180:FF:000001">
    <property type="entry name" value="Transcription elongation factor GreA"/>
    <property type="match status" value="1"/>
</dbReference>
<dbReference type="InterPro" id="IPR006358">
    <property type="entry name" value="Tscrpt_elong_fac_GreB"/>
</dbReference>
<feature type="domain" description="Transcription elongation factor GreA/GreB N-terminal" evidence="7">
    <location>
        <begin position="30"/>
        <end position="100"/>
    </location>
</feature>
<dbReference type="InterPro" id="IPR001437">
    <property type="entry name" value="Tscrpt_elong_fac_GreA/B_C"/>
</dbReference>
<dbReference type="GO" id="GO:0070063">
    <property type="term" value="F:RNA polymerase binding"/>
    <property type="evidence" value="ECO:0007669"/>
    <property type="project" value="InterPro"/>
</dbReference>
<dbReference type="Proteomes" id="UP000199120">
    <property type="component" value="Unassembled WGS sequence"/>
</dbReference>
<dbReference type="Pfam" id="PF01272">
    <property type="entry name" value="GreA_GreB"/>
    <property type="match status" value="1"/>
</dbReference>
<keyword evidence="8" id="KW-0251">Elongation factor</keyword>
<dbReference type="HAMAP" id="MF_00105">
    <property type="entry name" value="GreA_GreB"/>
    <property type="match status" value="1"/>
</dbReference>
<dbReference type="NCBIfam" id="TIGR01461">
    <property type="entry name" value="greB"/>
    <property type="match status" value="1"/>
</dbReference>
<dbReference type="STRING" id="416943.SAMN05445871_1121"/>
<name>A0A1H7TEP8_9BURK</name>
<dbReference type="InterPro" id="IPR022691">
    <property type="entry name" value="Tscrpt_elong_fac_GreA/B_N"/>
</dbReference>
<dbReference type="PROSITE" id="PS00830">
    <property type="entry name" value="GREAB_2"/>
    <property type="match status" value="1"/>
</dbReference>
<dbReference type="Pfam" id="PF03449">
    <property type="entry name" value="GreA_GreB_N"/>
    <property type="match status" value="1"/>
</dbReference>
<evidence type="ECO:0000259" key="7">
    <source>
        <dbReference type="Pfam" id="PF03449"/>
    </source>
</evidence>
<dbReference type="PROSITE" id="PS00829">
    <property type="entry name" value="GREAB_1"/>
    <property type="match status" value="1"/>
</dbReference>
<dbReference type="PANTHER" id="PTHR30437:SF6">
    <property type="entry name" value="TRANSCRIPTION ELONGATION FACTOR GREB"/>
    <property type="match status" value="1"/>
</dbReference>
<evidence type="ECO:0000313" key="9">
    <source>
        <dbReference type="Proteomes" id="UP000199120"/>
    </source>
</evidence>
<dbReference type="PANTHER" id="PTHR30437">
    <property type="entry name" value="TRANSCRIPTION ELONGATION FACTOR GREA"/>
    <property type="match status" value="1"/>
</dbReference>
<organism evidence="8 9">
    <name type="scientific">Paraburkholderia caballeronis</name>
    <dbReference type="NCBI Taxonomy" id="416943"/>
    <lineage>
        <taxon>Bacteria</taxon>
        <taxon>Pseudomonadati</taxon>
        <taxon>Pseudomonadota</taxon>
        <taxon>Betaproteobacteria</taxon>
        <taxon>Burkholderiales</taxon>
        <taxon>Burkholderiaceae</taxon>
        <taxon>Paraburkholderia</taxon>
    </lineage>
</organism>
<dbReference type="FunFam" id="3.10.50.30:FF:000001">
    <property type="entry name" value="Transcription elongation factor GreA"/>
    <property type="match status" value="1"/>
</dbReference>
<dbReference type="RefSeq" id="WP_090542960.1">
    <property type="nucleotide sequence ID" value="NZ_FNSR01000001.1"/>
</dbReference>
<keyword evidence="9" id="KW-1185">Reference proteome</keyword>
<dbReference type="NCBIfam" id="NF002506">
    <property type="entry name" value="PRK01885.1"/>
    <property type="match status" value="1"/>
</dbReference>
<dbReference type="PIRSF" id="PIRSF006092">
    <property type="entry name" value="GreA_GreB"/>
    <property type="match status" value="1"/>
</dbReference>
<feature type="domain" description="Transcription elongation factor GreA/GreB C-terminal" evidence="6">
    <location>
        <begin position="109"/>
        <end position="182"/>
    </location>
</feature>
<dbReference type="InterPro" id="IPR036953">
    <property type="entry name" value="GreA/GreB_C_sf"/>
</dbReference>
<dbReference type="GO" id="GO:0032784">
    <property type="term" value="P:regulation of DNA-templated transcription elongation"/>
    <property type="evidence" value="ECO:0007669"/>
    <property type="project" value="UniProtKB-UniRule"/>
</dbReference>
<evidence type="ECO:0000259" key="6">
    <source>
        <dbReference type="Pfam" id="PF01272"/>
    </source>
</evidence>
<dbReference type="InterPro" id="IPR036805">
    <property type="entry name" value="Tscrpt_elong_fac_GreA/B_N_sf"/>
</dbReference>
<dbReference type="GO" id="GO:0003746">
    <property type="term" value="F:translation elongation factor activity"/>
    <property type="evidence" value="ECO:0007669"/>
    <property type="project" value="UniProtKB-KW"/>
</dbReference>
<reference evidence="9" key="1">
    <citation type="submission" date="2016-10" db="EMBL/GenBank/DDBJ databases">
        <authorList>
            <person name="Varghese N."/>
            <person name="Submissions S."/>
        </authorList>
    </citation>
    <scope>NUCLEOTIDE SEQUENCE [LARGE SCALE GENOMIC DNA]</scope>
    <source>
        <strain evidence="9">LMG 26416</strain>
    </source>
</reference>
<keyword evidence="1 4" id="KW-0805">Transcription regulation</keyword>
<accession>A0A1H7TEP8</accession>
<dbReference type="OrthoDB" id="5511940at2"/>
<dbReference type="AlphaFoldDB" id="A0A1H7TEP8"/>
<dbReference type="EMBL" id="FOAJ01000015">
    <property type="protein sequence ID" value="SEL83352.1"/>
    <property type="molecule type" value="Genomic_DNA"/>
</dbReference>
<dbReference type="HAMAP" id="MF_00930">
    <property type="entry name" value="GreB"/>
    <property type="match status" value="1"/>
</dbReference>
<dbReference type="InterPro" id="IPR018151">
    <property type="entry name" value="TF_GreA/GreB_CS"/>
</dbReference>
<dbReference type="Gene3D" id="1.10.287.180">
    <property type="entry name" value="Transcription elongation factor, GreA/GreB, N-terminal domain"/>
    <property type="match status" value="1"/>
</dbReference>
<dbReference type="SUPFAM" id="SSF54534">
    <property type="entry name" value="FKBP-like"/>
    <property type="match status" value="1"/>
</dbReference>
<comment type="function">
    <text evidence="4">Necessary for efficient RNA polymerase transcription elongation past template-encoded arresting sites. The arresting sites in DNA have the property of trapping a certain fraction of elongating RNA polymerases that pass through, resulting in locked ternary complexes. Cleavage of the nascent transcript by cleavage factors such as GreA or GreB allows the resumption of elongation from the new 3'terminus. GreB releases sequences of up to 9 nucleotides in length.</text>
</comment>
<dbReference type="GO" id="GO:0003677">
    <property type="term" value="F:DNA binding"/>
    <property type="evidence" value="ECO:0007669"/>
    <property type="project" value="UniProtKB-UniRule"/>
</dbReference>
<proteinExistence type="inferred from homology"/>
<sequence length="188" mass="20830">MNKAFVKESADNDDDDLDAGQPEIPAGAKNYITPAGYQRMRGELLHLIDDERPEVVKLVSWAASNGDRSENGDYIYGKRRLREIDRRIRFLTKRLDLAEVVDSSRQENVDQVFFGATVEYGTEDGEVHTVTIVGIDEVDLERGHVSWISPIARALLKAKIGDQVTLHTPVGPQAIDVLDVRYPAAGGA</sequence>
<keyword evidence="8" id="KW-0648">Protein biosynthesis</keyword>
<dbReference type="SUPFAM" id="SSF46557">
    <property type="entry name" value="GreA transcript cleavage protein, N-terminal domain"/>
    <property type="match status" value="1"/>
</dbReference>
<comment type="similarity">
    <text evidence="4">Belongs to the GreA/GreB family. GreB subfamily.</text>
</comment>
<evidence type="ECO:0000256" key="3">
    <source>
        <dbReference type="ARBA" id="ARBA00023163"/>
    </source>
</evidence>
<evidence type="ECO:0000313" key="8">
    <source>
        <dbReference type="EMBL" id="SEL83352.1"/>
    </source>
</evidence>
<evidence type="ECO:0000256" key="1">
    <source>
        <dbReference type="ARBA" id="ARBA00023015"/>
    </source>
</evidence>
<keyword evidence="2 4" id="KW-0238">DNA-binding</keyword>